<dbReference type="EMBL" id="JACJVQ010000014">
    <property type="protein sequence ID" value="MBB6635734.1"/>
    <property type="molecule type" value="Genomic_DNA"/>
</dbReference>
<dbReference type="SUPFAM" id="SSF54593">
    <property type="entry name" value="Glyoxalase/Bleomycin resistance protein/Dihydroxybiphenyl dioxygenase"/>
    <property type="match status" value="1"/>
</dbReference>
<dbReference type="AlphaFoldDB" id="A0A841SUZ6"/>
<dbReference type="InterPro" id="IPR029068">
    <property type="entry name" value="Glyas_Bleomycin-R_OHBP_Dase"/>
</dbReference>
<evidence type="ECO:0008006" key="3">
    <source>
        <dbReference type="Google" id="ProtNLM"/>
    </source>
</evidence>
<accession>A0A841SUZ6</accession>
<reference evidence="1 2" key="1">
    <citation type="submission" date="2020-08" db="EMBL/GenBank/DDBJ databases">
        <title>Cohnella phylogeny.</title>
        <authorList>
            <person name="Dunlap C."/>
        </authorList>
    </citation>
    <scope>NUCLEOTIDE SEQUENCE [LARGE SCALE GENOMIC DNA]</scope>
    <source>
        <strain evidence="1 2">DSM 25241</strain>
    </source>
</reference>
<dbReference type="RefSeq" id="WP_185120971.1">
    <property type="nucleotide sequence ID" value="NZ_JACJVQ010000014.1"/>
</dbReference>
<gene>
    <name evidence="1" type="ORF">H7B67_16565</name>
</gene>
<evidence type="ECO:0000313" key="2">
    <source>
        <dbReference type="Proteomes" id="UP000535838"/>
    </source>
</evidence>
<sequence>MNRIIPILPCPSIKDQIAFYESLGFQTVSVYSRPNPYAVVRYGPIEIHFYGSKKTVPNENPQMCYIGAADVDRVYEAFINGVKEASGRIPRTGIPRISKIKDLADDRRFILTDTGGNTLFIGTPCSKLADPVFYRTIESEEYAERFETLYDLLYSKEDLHSAQRMLEKFFPSDLASIRLAELDLAKLLLVALDLRIQRESVLDPAVNEKLQELLQANDQREGDWGKIAKRWNDLINVE</sequence>
<comment type="caution">
    <text evidence="1">The sequence shown here is derived from an EMBL/GenBank/DDBJ whole genome shotgun (WGS) entry which is preliminary data.</text>
</comment>
<dbReference type="Gene3D" id="3.10.180.10">
    <property type="entry name" value="2,3-Dihydroxybiphenyl 1,2-Dioxygenase, domain 1"/>
    <property type="match status" value="1"/>
</dbReference>
<name>A0A841SUZ6_9BACL</name>
<proteinExistence type="predicted"/>
<keyword evidence="2" id="KW-1185">Reference proteome</keyword>
<organism evidence="1 2">
    <name type="scientific">Cohnella thailandensis</name>
    <dbReference type="NCBI Taxonomy" id="557557"/>
    <lineage>
        <taxon>Bacteria</taxon>
        <taxon>Bacillati</taxon>
        <taxon>Bacillota</taxon>
        <taxon>Bacilli</taxon>
        <taxon>Bacillales</taxon>
        <taxon>Paenibacillaceae</taxon>
        <taxon>Cohnella</taxon>
    </lineage>
</organism>
<protein>
    <recommendedName>
        <fullName evidence="3">VOC family protein</fullName>
    </recommendedName>
</protein>
<evidence type="ECO:0000313" key="1">
    <source>
        <dbReference type="EMBL" id="MBB6635734.1"/>
    </source>
</evidence>
<dbReference type="Proteomes" id="UP000535838">
    <property type="component" value="Unassembled WGS sequence"/>
</dbReference>